<evidence type="ECO:0000259" key="2">
    <source>
        <dbReference type="PROSITE" id="PS50825"/>
    </source>
</evidence>
<dbReference type="InterPro" id="IPR011889">
    <property type="entry name" value="Liste_lipo_26"/>
</dbReference>
<feature type="domain" description="HYR" evidence="2">
    <location>
        <begin position="3291"/>
        <end position="3372"/>
    </location>
</feature>
<keyword evidence="1" id="KW-0677">Repeat</keyword>
<feature type="domain" description="HYR" evidence="2">
    <location>
        <begin position="4900"/>
        <end position="4982"/>
    </location>
</feature>
<feature type="domain" description="HYR" evidence="2">
    <location>
        <begin position="1045"/>
        <end position="1126"/>
    </location>
</feature>
<feature type="domain" description="HYR" evidence="2">
    <location>
        <begin position="2965"/>
        <end position="3046"/>
    </location>
</feature>
<dbReference type="Pfam" id="PF03382">
    <property type="entry name" value="DUF285"/>
    <property type="match status" value="14"/>
</dbReference>
<dbReference type="PANTHER" id="PTHR46343:SF2">
    <property type="entry name" value="SUSHI_VON WILLEBRAND FACTOR TYPE A_EGF_PENTRAXIN DOMAIN-CONTAINING 1"/>
    <property type="match status" value="1"/>
</dbReference>
<organism evidence="3 4">
    <name type="scientific">Poritiphilus flavus</name>
    <dbReference type="NCBI Taxonomy" id="2697053"/>
    <lineage>
        <taxon>Bacteria</taxon>
        <taxon>Pseudomonadati</taxon>
        <taxon>Bacteroidota</taxon>
        <taxon>Flavobacteriia</taxon>
        <taxon>Flavobacteriales</taxon>
        <taxon>Flavobacteriaceae</taxon>
        <taxon>Poritiphilus</taxon>
    </lineage>
</organism>
<dbReference type="NCBIfam" id="TIGR04131">
    <property type="entry name" value="Bac_Flav_CTERM"/>
    <property type="match status" value="1"/>
</dbReference>
<protein>
    <submittedName>
        <fullName evidence="3">BspA family leucine-rich repeat surface protein</fullName>
    </submittedName>
</protein>
<sequence>MRTMYFTGLKWLALTFFTCLCVTGGLFAQSQFITTWDTTNPGTSDGNSITLPLIGTYDVDLGADGTYELLSQTGTITIDITTYTDPNTRNNYTAGEIQIAVRNAVSGTGTLSRIYFNNTGDKQKLLSVDQWGSSIAWTSMSGAFYGCTNLDIKASDAPDLSGVTDLGNMFRWCTSLTGMTGFSNWNTSKVTSMYFMFDRASKFNGDISSWNTAEVANMQGLFNGANAFDQEIGSWNTSKVSSMREMLQNTTALDQNLGQWDLGQLSDGFAMLNGTGLSIANWDATLIGWHSQGFTNSVDIWASGLVYCEAATERAAMTNFNFAGDSLEADPPTAVCREATLQLGTGGTATLDTALVDDGSSDACGDVSLEVSKSSFTTADLGANTVTLTVTSDKDSKTDSCETTVTVVDSTSLFVTTWNTSNTGTSDGNSITIPALGTYDVDLGNDGSYELLDQTGSITVDVTAYGYTAGQIQVALRNAITVNGTGTLNGIQFNNTGDKLKLLSIDQWGSAIAWSTLSGAFHGCANLEGKASDVPDLSNVTDMSNMFNGASSFNQDLGNWDIGQLTNGTGMLNGSGLSMENWDETLIGWHNQGFTNTVTIGATGLVYCRSVTERTAMTTISFTGDSMGTLQPTAACKPAVLQLGSGGTVTLDVSLVDDGSDGCGISLSLSKSSFTTEDIGANTVTLSVTNGSSTSSCQTTVTVVNPGTFVTTWNTSTTGPSDSNSISIPASGTYDVDLGNDGSYELLDQSGSITIDVTTYGYTAGQIQVALRNAASGAGNLSGIAFNNRGDKRKLFSVDNWGSSISWSTMERAFYGCINLQINATDAPNLSNVTNMSYMFRDCISLTGAKGFSHWDTSNVTNMEEMFRSASAFDGDLSGWNTSSVTNMSYMFALASVFSQDLNSWDTSSVLDMSGMFSASGFNGQIGMWNTSSVTTMSSMFAAAKSFNGDISGWNTSSVTNMNYLFQFAEAFDQDLGAWDMSNVTQGREMLYLAGLSAASWDATIIGWHAQGLTNTVTIWANGLEYCTAGTERAALTLNIINDAKETTPPTAECQATILQLAADGTATLDTASVDNGSNDPCGDVVLALSKVDFVTSDIGEETVTLTVTDPNGNESSCTATVTVVAYPTSAFITTWNTTNSGTSDNNSITIPATGTYDVDVGNDGTYDLFDQSGTITVNVTNYTNPTTSSNYTAGEIQVALSNAATGNGSLTRIHFNNGGDKDKLLSVDQWSTGIAWSTMEDAFLGCTNLEVKTDDAPNLGSLTSMADMFNGCTSLTGSMGFSIWNTASVTDMAGMFSGATSFNGDIGEWDTSSVTDMSSTFNGASAFDQDLGNWDMGQLTSGVTMLNNSGLSISNWDATLIGWQDQGFSNTVTIGASGLEYCKAVAERTSLNSGSFNVSSDTLSDATPTALCQQSVSLRLTNDAATLTTDLVDDGSDGCGGVSLELSKSNFTNSDIGDNTVTLTVTAGNTQTSTCTTTVTVLATTPSASVFVTTWDTTKSGSSTDTSITIPATGTYDVDLGNDGTYELSDQTGSITLDIATYGYAAGEIQIALRNASSGNGTLSRFKGGGAKLLSVDQWGSAISWSTMEDAFRACGNLEIKAVDAPNLENVTSMRFMFAACTSLTGTTGFTTTWNTSQVTDMVGVFDGATSFNGNIGSWDTGSVTTMSAMFDGATSFNQDIDSWNTASVKNMEAMFINATAFDQDISSWNTASVTAMDYMFYGATAFNQDLNWSDTGNVSSMEYMFQNATAFNGDLSGWDTSSVTTMWNMFYNATAFNQDISSWNVAKVYDMEGIFYGASAFNQNLGAWDMSSVGIGAVMFNGTALSIENWENTISGWYDQGFTNGPTIGAGGLKYCAVADKRAAMSFNFVGDTPTSLPTAKCKTATIPMGHNGTATLIADLVDDGSTHSCGSFSLSVSPATFDTAGVNTTTLTVTDVNGNTGTCEASVTVEPYLTSTFVTTWDTSKSGSSDANSISIPATGTYDVDLGDDGTFELLDQTGTLTVDVTTYGYTAGEIRVALRNAISDAGGLTRILFNNGGDRQKLLSIDQWGSAIAWSSMQGAFWGCTNLEVNATDAPNLGSVTNMVDMFSECISLTGTKGFSNWNTANVTNMAWVFYKARAFNGDISYWNTSNVTGMNGIFWEARAFNADISSWNTEKVANMAGMFLNALLFNQDLSSWETSNVTTMANMFNGAWAFNQDIGSWNTSKVGNMFNMFKQTRAFNQDISAWNTSGVKNMSEMFNNAQGFNQDIGSWDTGNVTNMSNMFNGAGAFDQDLGTWDLGQLSNGTDMLANSGLSIANWDNTLIGWHGQGFTNTVTIGASGLVYCTATTERAALTLNITGDSAETTAPTAECKPAVLILDANGTATLTTSLVDNGSSDACGDVTLELSKSSFETTDLGVNTVTLTVTDPNSNTNSCTATVTVVDIATGVFITTWETSNTGTSDGNSITIPAIGTYDVDLGNDGTYELLDQTGTLVVDVTAYSYTAGEIQVALRSAASGTGSLTGIQFNNTGDSQKLLSVDQWGSGIAWSSMEKAFYGCTNLQLKASDVPNLGSVTDMSYMFAGASTLNQDIGSWNTSQVTDMSNMFNAASAFDQDLGEWDLGQLTTGVDMLNGSGLSVANWDATLIGWHAQGFTNTPIIGASGLVYCTAGTQRTALSLSITGDSAETTAPTPLCKSTMIRLGSDGTATLDTASVDNGSNDACGDVTLELSKSDFTSADIGVNTVTLTVTDPNDNTNSCEASVIVEDPESLFITTWDSGNSGSSDGNSITLPLTGTYDVDLGNDGTYELLDQTGITIINVTDYGYSAGEIQVALSNAVSGAGTLSAIQFNNVGDKQKIISVDQWGSSISWTTMEKAFWGCSNLEVLATDTPDLSGVTNMSSMFSGCSLLNMDLGAWDLGQLTNGVAMLNNTGLSEENWDNTLIGWHNQGFTNTPTIGATGLIYCTAGTQRDALSFNITGDSAEILPPTAACQEVTLQLDANNTATLTTALVDNGSSDTCGNVSFGLSKSSFTIADLGDNTVTLTVTDPNGNTATCQTTVTVVDFESLFLTTWNTGNSGTSDGNSITLPLTGSYDLDLGNDGSYELLNQTGPITVDVTNYGYNAGEIQVALRNAITVSGIGALTGIQFNNTGDKLKLLSVDQWGSSIAWSSLSGAFYGCSNLDVKATDTPNLSGVISMANMFNGCTSLIGTTSLSSWNTTGVTNMSGMFNGASNFDLDLGSWDLGLLTNGTAMLDNSALSMASWDATLIGWEAQGFTNSVTIGASGLVYCTAAVERAAMTTFSFIGDSVETTPPTAQCRETTIRLGTSGTATLEATLVDDGSNDACGAVTLEISKSNFTAAETGSNTVTLTVTDSNSNTASCETTVIVEDPESVFVTTWNTGNSGTSDGNSITIPAIGTYDVDLGNDGSYELLNQTGTITVDVTTYSYTAGQIQLALRDAMTSSGTGTLTGIRFNNADDKEKLLSVDQWGSSISWSTMASAFYGCSNLELLASDLPNLANVTNMSFMLAGASSFNSDIGSWNTSTVTNMASMFNGASAFDQDLGNWDLGQLTDGAAMLNNSRLSQDNWDATLIGWYNQGFHNTLTTTIGASGLEYCKAITERNAFGVKITGDSVESDPPDAQCKPLTVTLQPDTATLEAASLDNGSSDVCGDLSFEVSKSSFTISDVGPNTVTLTVTDSNGNSSTCESIVTVLDNLTFVTTWDTTKTTDNVTSNANSFTIPAFGTYDIDLGADGSYELQGVRDEITVNVTSHGYTAGVIQVAMRDASAPSNMRLRGIQFNSRLHGGDHDKLLSVDQWGSSISWTNLAAAFWDCTNMNVLATDAPDLSNITNLTSMFHGAASLNADFSSWDTSTITQMTYMFAFASSFNGDISSWNTSNVTSMFNMFWNATAFDQDIGAWDTSKVTRMSGMFREAPAFNQDISSWNTSNVSDIDYMFHRARAFNQDLGNWDLSRLTDAEYMLGSSGLSIENWDATLIGWHAQGFTNNVTIDAGNLVYCTAGAQRTELNNGPFKVTGDSAETTPPTALCQQATIELDALGAATLEASLVDNGSNDACGDVSLGLSNSSFTTSDLGDNTVTLTVTDPNGNTDACEATVTVLENVVPTARCKDITVELDATGNIGIDPDDVDDGSSDNGGTVFLSLDRISFGCSDIGSPTVTLTATDAVGSTDSCTATVTVQDKTAPVALCQQATIRLDAIGNGTLNASVVDAGSSDACGLSLRVAPSSFTTDDIGAKTVTLTAEDNSGNIATCETTVTVLSFSAPIAICKDITVQLDASGSATIAATDVDDGSSDADGIASFALDKDTFDCFNLGPNTVTLTVTDTKAHVATCTSTVTVGETTAPTASNPAPVSVQCSSDIPASDITVVTDEADNCTANPTVTFVSDVSNGNSNPEVITRTYRITDEAGNSITVTQTITVHDTTAPTASNPAAISVQCPSNVPAADITVVTDAADNCTINPTVTFVSDVSDGNSNPEEITRTYRITDEAGNSSTVTQTITVNDTTAPTASNPAAVSVQCSSDIPAADINVVTDEADDCTASPTVTFVSDVSDGNSNPEVVTRTYRITDEAGNSTDVTQTITVEDTTAPTASNPAPISAECIPPTDITVVTDEADNCTTNPTVTFVSDVSDGNSNPETITRTYRVTDEAGNSTDVTQTITLSDTNAPTASNPPPVSVQCASDVPVPDISVVTDEADDCTLNPTVTFVSDVSDGNSNPEVITRTYRVTDRAGNSTDVTQTITINDITAPTASNLVPINVQCSAPAPDIGLVIDETDNCTLNPTVTFVSDVSDGNSKPEVITRTYRVTDEAGNSTDVTQTITINDTTAPTALCQEVTIELDANGEANITAELVDNGSSDACGSVSLEVSPSGFTISDLGPNRVTLTVTDSNGNIANCQTTVTVVDDTAPTALCKDITVELDSTGSATIAATDINNGSFDSNGGTVSLALDRVDFGCSDVGENPVILTVTDEGGNTASCTATVTVLDVSAPLALATNNGPICQGSALQLNEISGLGTSWSWSSDGDAVFNDPDIQNPEATQVSDGEEFFVTVTLANGCTVTGTTTAFLLEAPVLEATGEQEFCILQNPTVSDLVASGNGTIRWYEDENSSTELASDMLLVDGSLYYGALEDDNGCISERIEVVVRITMRDCDELPEADKRGFSPNGDGVNDTFSISWLRNDYPNYSMSVYDRNGSLVYEGNISTPDWDGSADRGVVLGDGKLPNGIYYYTIDFGDGTTPAVQGVVYLNR</sequence>
<accession>A0A6L9EE61</accession>
<evidence type="ECO:0000313" key="3">
    <source>
        <dbReference type="EMBL" id="NAS12892.1"/>
    </source>
</evidence>
<dbReference type="Pfam" id="PF13585">
    <property type="entry name" value="CHU_C"/>
    <property type="match status" value="1"/>
</dbReference>
<dbReference type="Proteomes" id="UP000475249">
    <property type="component" value="Unassembled WGS sequence"/>
</dbReference>
<evidence type="ECO:0000313" key="4">
    <source>
        <dbReference type="Proteomes" id="UP000475249"/>
    </source>
</evidence>
<evidence type="ECO:0000256" key="1">
    <source>
        <dbReference type="ARBA" id="ARBA00022737"/>
    </source>
</evidence>
<dbReference type="NCBIfam" id="TIGR02167">
    <property type="entry name" value="Liste_lipo_26"/>
    <property type="match status" value="21"/>
</dbReference>
<name>A0A6L9EE61_9FLAO</name>
<dbReference type="InterPro" id="IPR043555">
    <property type="entry name" value="SRPX-like"/>
</dbReference>
<dbReference type="RefSeq" id="WP_161435916.1">
    <property type="nucleotide sequence ID" value="NZ_WXYO01000005.1"/>
</dbReference>
<keyword evidence="4" id="KW-1185">Reference proteome</keyword>
<dbReference type="InterPro" id="IPR003410">
    <property type="entry name" value="HYR_dom"/>
</dbReference>
<proteinExistence type="predicted"/>
<dbReference type="Gene3D" id="2.60.40.10">
    <property type="entry name" value="Immunoglobulins"/>
    <property type="match status" value="3"/>
</dbReference>
<comment type="caution">
    <text evidence="3">The sequence shown here is derived from an EMBL/GenBank/DDBJ whole genome shotgun (WGS) entry which is preliminary data.</text>
</comment>
<dbReference type="InterPro" id="IPR005046">
    <property type="entry name" value="DUF285"/>
</dbReference>
<dbReference type="PROSITE" id="PS50825">
    <property type="entry name" value="HYR"/>
    <property type="match status" value="4"/>
</dbReference>
<dbReference type="InterPro" id="IPR026341">
    <property type="entry name" value="T9SS_type_B"/>
</dbReference>
<gene>
    <name evidence="3" type="ORF">GTQ38_12815</name>
</gene>
<dbReference type="InterPro" id="IPR013783">
    <property type="entry name" value="Ig-like_fold"/>
</dbReference>
<dbReference type="EMBL" id="WXYO01000005">
    <property type="protein sequence ID" value="NAS12892.1"/>
    <property type="molecule type" value="Genomic_DNA"/>
</dbReference>
<reference evidence="3 4" key="1">
    <citation type="submission" date="2020-01" db="EMBL/GenBank/DDBJ databases">
        <title>Bacteria diversity of Porities sp.</title>
        <authorList>
            <person name="Wang G."/>
        </authorList>
    </citation>
    <scope>NUCLEOTIDE SEQUENCE [LARGE SCALE GENOMIC DNA]</scope>
    <source>
        <strain evidence="3 4">R33</strain>
    </source>
</reference>
<dbReference type="PANTHER" id="PTHR46343">
    <property type="entry name" value="HYR DOMAIN-CONTAINING PROTEIN"/>
    <property type="match status" value="1"/>
</dbReference>